<protein>
    <recommendedName>
        <fullName evidence="3">Lipoprotein</fullName>
    </recommendedName>
</protein>
<dbReference type="Proteomes" id="UP001596052">
    <property type="component" value="Unassembled WGS sequence"/>
</dbReference>
<evidence type="ECO:0000313" key="2">
    <source>
        <dbReference type="Proteomes" id="UP001596052"/>
    </source>
</evidence>
<sequence>MRLLTRFLLSTALCFELSQCSSFTSRQVEADSKPTPMDWSGTYDFNASDSDFDSHLTIRFRPNRDASMPTNWMADGTIINRIIHQKITFKQGLVTMTETGPEIFCIQMQITPGLNDSGKKAFWIDGRMHVKNMKP</sequence>
<organism evidence="1 2">
    <name type="scientific">Prosthecobacter fluviatilis</name>
    <dbReference type="NCBI Taxonomy" id="445931"/>
    <lineage>
        <taxon>Bacteria</taxon>
        <taxon>Pseudomonadati</taxon>
        <taxon>Verrucomicrobiota</taxon>
        <taxon>Verrucomicrobiia</taxon>
        <taxon>Verrucomicrobiales</taxon>
        <taxon>Verrucomicrobiaceae</taxon>
        <taxon>Prosthecobacter</taxon>
    </lineage>
</organism>
<evidence type="ECO:0000313" key="1">
    <source>
        <dbReference type="EMBL" id="MFC5457405.1"/>
    </source>
</evidence>
<dbReference type="EMBL" id="JBHSMQ010000010">
    <property type="protein sequence ID" value="MFC5457405.1"/>
    <property type="molecule type" value="Genomic_DNA"/>
</dbReference>
<dbReference type="RefSeq" id="WP_377170674.1">
    <property type="nucleotide sequence ID" value="NZ_JBHSMQ010000010.1"/>
</dbReference>
<keyword evidence="2" id="KW-1185">Reference proteome</keyword>
<reference evidence="2" key="1">
    <citation type="journal article" date="2019" name="Int. J. Syst. Evol. Microbiol.">
        <title>The Global Catalogue of Microorganisms (GCM) 10K type strain sequencing project: providing services to taxonomists for standard genome sequencing and annotation.</title>
        <authorList>
            <consortium name="The Broad Institute Genomics Platform"/>
            <consortium name="The Broad Institute Genome Sequencing Center for Infectious Disease"/>
            <person name="Wu L."/>
            <person name="Ma J."/>
        </authorList>
    </citation>
    <scope>NUCLEOTIDE SEQUENCE [LARGE SCALE GENOMIC DNA]</scope>
    <source>
        <strain evidence="2">CGMCC 4.1469</strain>
    </source>
</reference>
<comment type="caution">
    <text evidence="1">The sequence shown here is derived from an EMBL/GenBank/DDBJ whole genome shotgun (WGS) entry which is preliminary data.</text>
</comment>
<gene>
    <name evidence="1" type="ORF">ACFQDI_21235</name>
</gene>
<evidence type="ECO:0008006" key="3">
    <source>
        <dbReference type="Google" id="ProtNLM"/>
    </source>
</evidence>
<accession>A0ABW0KW26</accession>
<proteinExistence type="predicted"/>
<name>A0ABW0KW26_9BACT</name>